<dbReference type="Pfam" id="PF00498">
    <property type="entry name" value="FHA"/>
    <property type="match status" value="1"/>
</dbReference>
<sequence>MADTTSSHSETASDFPDKSKEEAMETEPLLVKESDRNDEHDSKVDKCHTDEDPSKISFKMPSLPVRKSDALKTADKQKKEVANVTKPLKQNNQNEEETKKSSKPEPKNEKMSELSPAEQLKQSQIAIPYKEPQWSGVPEEDYSFEVLKNGAIVSNIKLDKSFIVFGRLPSCDVTMEHPSLSRHHAVVQYCKHPTEEYQRGVYLYDLDSTHGTWINKNKVYPNKYYRIRVGHVVKFGGSTRLHILQGPDEDQEEESNLSVNEMKEQRERQLREAEFLRQAGLAEEQRQRDERVAKEEARGCLWGMGDDAEEDTEENPFASLITPESEALYIDDPKKALKGFFEREGYDPPEYDCQEASRGKYKCTVDLPVDTPTGEPMVAEAVVSGKKREAVLQCALEACRMLDKMGLLRASSHESRKRKKKNWEEDDFYDSDEDIFLDRTGDIEKKRQLRMKKAGKMEQKAETYDSLSQKHQEVKTQISEIEAKLEKAKAEAAALEAEEVDALDAYMSAIRSGVMDTSTRMKLKRQLIELKQEEQKLRRLMNVAKPASLPEMKPAQKTGLSSLASVRAKKFSVQKKPVIKFPSTVETKSDEEEEEEEDINDKNSAENRLPKTTQVTDIISHNEAPVGDRLSQNEIPIGEKEISEINKVSNMVKSSQLPSSADISTSKQSSNTSVVKGPTLPPTNVIKGPSLPPENQSVQSESNNLNKSGGDTGDTDNSEELKRKSNGGDKHVKVKKSRQKAPKVSGTGEYDPMDPDFAVWVPPKAYVTLTDLNSSDDQVKISSAQSGQFDSTLACGRGFTSQYDVTGGKNKGKHDVIRKKGAKACKVHVGIHFKLRSFTAEMSPVDDTRDVYTSMTILRNIKYALKCLEIET</sequence>
<dbReference type="SMART" id="SM00240">
    <property type="entry name" value="FHA"/>
    <property type="match status" value="1"/>
</dbReference>
<feature type="compositionally biased region" description="Polar residues" evidence="3">
    <location>
        <begin position="693"/>
        <end position="709"/>
    </location>
</feature>
<name>A0AA88XWG9_PINIB</name>
<dbReference type="InterPro" id="IPR000253">
    <property type="entry name" value="FHA_dom"/>
</dbReference>
<dbReference type="Gene3D" id="2.60.200.20">
    <property type="match status" value="1"/>
</dbReference>
<feature type="compositionally biased region" description="Basic and acidic residues" evidence="3">
    <location>
        <begin position="719"/>
        <end position="731"/>
    </location>
</feature>
<keyword evidence="6" id="KW-1185">Reference proteome</keyword>
<dbReference type="CDD" id="cd19856">
    <property type="entry name" value="DSRM_Kanadaptin"/>
    <property type="match status" value="1"/>
</dbReference>
<accession>A0AA88XWG9</accession>
<dbReference type="InterPro" id="IPR038248">
    <property type="entry name" value="Dicer_dimer_sf"/>
</dbReference>
<dbReference type="InterPro" id="IPR005034">
    <property type="entry name" value="Dicer_dimerisation"/>
</dbReference>
<evidence type="ECO:0000256" key="1">
    <source>
        <dbReference type="ARBA" id="ARBA00022801"/>
    </source>
</evidence>
<evidence type="ECO:0000313" key="6">
    <source>
        <dbReference type="Proteomes" id="UP001186944"/>
    </source>
</evidence>
<proteinExistence type="predicted"/>
<evidence type="ECO:0000256" key="2">
    <source>
        <dbReference type="SAM" id="Coils"/>
    </source>
</evidence>
<dbReference type="PROSITE" id="PS50006">
    <property type="entry name" value="FHA_DOMAIN"/>
    <property type="match status" value="1"/>
</dbReference>
<dbReference type="EMBL" id="VSWD01000009">
    <property type="protein sequence ID" value="KAK3093167.1"/>
    <property type="molecule type" value="Genomic_DNA"/>
</dbReference>
<dbReference type="SUPFAM" id="SSF49879">
    <property type="entry name" value="SMAD/FHA domain"/>
    <property type="match status" value="1"/>
</dbReference>
<feature type="region of interest" description="Disordered" evidence="3">
    <location>
        <begin position="245"/>
        <end position="265"/>
    </location>
</feature>
<dbReference type="AlphaFoldDB" id="A0AA88XWG9"/>
<dbReference type="GO" id="GO:0016891">
    <property type="term" value="F:RNA endonuclease activity producing 5'-phosphomonoesters, hydrolytic mechanism"/>
    <property type="evidence" value="ECO:0007669"/>
    <property type="project" value="InterPro"/>
</dbReference>
<feature type="region of interest" description="Disordered" evidence="3">
    <location>
        <begin position="652"/>
        <end position="751"/>
    </location>
</feature>
<organism evidence="5 6">
    <name type="scientific">Pinctada imbricata</name>
    <name type="common">Atlantic pearl-oyster</name>
    <name type="synonym">Pinctada martensii</name>
    <dbReference type="NCBI Taxonomy" id="66713"/>
    <lineage>
        <taxon>Eukaryota</taxon>
        <taxon>Metazoa</taxon>
        <taxon>Spiralia</taxon>
        <taxon>Lophotrochozoa</taxon>
        <taxon>Mollusca</taxon>
        <taxon>Bivalvia</taxon>
        <taxon>Autobranchia</taxon>
        <taxon>Pteriomorphia</taxon>
        <taxon>Pterioida</taxon>
        <taxon>Pterioidea</taxon>
        <taxon>Pteriidae</taxon>
        <taxon>Pinctada</taxon>
    </lineage>
</organism>
<feature type="region of interest" description="Disordered" evidence="3">
    <location>
        <begin position="1"/>
        <end position="120"/>
    </location>
</feature>
<reference evidence="5" key="1">
    <citation type="submission" date="2019-08" db="EMBL/GenBank/DDBJ databases">
        <title>The improved chromosome-level genome for the pearl oyster Pinctada fucata martensii using PacBio sequencing and Hi-C.</title>
        <authorList>
            <person name="Zheng Z."/>
        </authorList>
    </citation>
    <scope>NUCLEOTIDE SEQUENCE</scope>
    <source>
        <strain evidence="5">ZZ-2019</strain>
        <tissue evidence="5">Adductor muscle</tissue>
    </source>
</reference>
<feature type="compositionally biased region" description="Basic residues" evidence="3">
    <location>
        <begin position="732"/>
        <end position="741"/>
    </location>
</feature>
<feature type="compositionally biased region" description="Acidic residues" evidence="3">
    <location>
        <begin position="589"/>
        <end position="599"/>
    </location>
</feature>
<dbReference type="InterPro" id="IPR050923">
    <property type="entry name" value="Cell_Proc_Reg/RNA_Proc"/>
</dbReference>
<gene>
    <name evidence="5" type="ORF">FSP39_012127</name>
</gene>
<feature type="compositionally biased region" description="Basic and acidic residues" evidence="3">
    <location>
        <begin position="66"/>
        <end position="81"/>
    </location>
</feature>
<dbReference type="PANTHER" id="PTHR23308">
    <property type="entry name" value="NUCLEAR INHIBITOR OF PROTEIN PHOSPHATASE-1"/>
    <property type="match status" value="1"/>
</dbReference>
<comment type="caution">
    <text evidence="5">The sequence shown here is derived from an EMBL/GenBank/DDBJ whole genome shotgun (WGS) entry which is preliminary data.</text>
</comment>
<evidence type="ECO:0000313" key="5">
    <source>
        <dbReference type="EMBL" id="KAK3093167.1"/>
    </source>
</evidence>
<feature type="region of interest" description="Disordered" evidence="3">
    <location>
        <begin position="579"/>
        <end position="638"/>
    </location>
</feature>
<evidence type="ECO:0000259" key="4">
    <source>
        <dbReference type="PROSITE" id="PS50006"/>
    </source>
</evidence>
<feature type="compositionally biased region" description="Polar residues" evidence="3">
    <location>
        <begin position="1"/>
        <end position="12"/>
    </location>
</feature>
<dbReference type="CDD" id="cd22677">
    <property type="entry name" value="FHA_Kanadaptin"/>
    <property type="match status" value="1"/>
</dbReference>
<feature type="compositionally biased region" description="Basic and acidic residues" evidence="3">
    <location>
        <begin position="600"/>
        <end position="609"/>
    </location>
</feature>
<feature type="compositionally biased region" description="Polar residues" evidence="3">
    <location>
        <begin position="652"/>
        <end position="674"/>
    </location>
</feature>
<evidence type="ECO:0000256" key="3">
    <source>
        <dbReference type="SAM" id="MobiDB-lite"/>
    </source>
</evidence>
<feature type="compositionally biased region" description="Polar residues" evidence="3">
    <location>
        <begin position="610"/>
        <end position="619"/>
    </location>
</feature>
<dbReference type="Pfam" id="PF03368">
    <property type="entry name" value="Dicer_dimer"/>
    <property type="match status" value="1"/>
</dbReference>
<feature type="domain" description="FHA" evidence="4">
    <location>
        <begin position="163"/>
        <end position="219"/>
    </location>
</feature>
<dbReference type="Proteomes" id="UP001186944">
    <property type="component" value="Unassembled WGS sequence"/>
</dbReference>
<protein>
    <recommendedName>
        <fullName evidence="4">FHA domain-containing protein</fullName>
    </recommendedName>
</protein>
<feature type="compositionally biased region" description="Basic and acidic residues" evidence="3">
    <location>
        <begin position="30"/>
        <end position="54"/>
    </location>
</feature>
<feature type="compositionally biased region" description="Basic and acidic residues" evidence="3">
    <location>
        <begin position="96"/>
        <end position="112"/>
    </location>
</feature>
<dbReference type="Gene3D" id="3.30.160.380">
    <property type="entry name" value="Dicer dimerisation domain"/>
    <property type="match status" value="1"/>
</dbReference>
<keyword evidence="1" id="KW-0378">Hydrolase</keyword>
<dbReference type="InterPro" id="IPR008984">
    <property type="entry name" value="SMAD_FHA_dom_sf"/>
</dbReference>
<keyword evidence="2" id="KW-0175">Coiled coil</keyword>
<feature type="coiled-coil region" evidence="2">
    <location>
        <begin position="457"/>
        <end position="543"/>
    </location>
</feature>